<proteinExistence type="predicted"/>
<gene>
    <name evidence="2" type="ORF">MAE02_02810</name>
</gene>
<protein>
    <recommendedName>
        <fullName evidence="1">DUF403 domain-containing protein</fullName>
    </recommendedName>
</protein>
<comment type="caution">
    <text evidence="2">The sequence shown here is derived from an EMBL/GenBank/DDBJ whole genome shotgun (WGS) entry which is preliminary data.</text>
</comment>
<evidence type="ECO:0000259" key="1">
    <source>
        <dbReference type="Pfam" id="PF04168"/>
    </source>
</evidence>
<feature type="domain" description="DUF403" evidence="1">
    <location>
        <begin position="1"/>
        <end position="315"/>
    </location>
</feature>
<dbReference type="PANTHER" id="PTHR34595">
    <property type="entry name" value="BLR5612 PROTEIN"/>
    <property type="match status" value="1"/>
</dbReference>
<dbReference type="RefSeq" id="WP_114184490.1">
    <property type="nucleotide sequence ID" value="NZ_BJYU01000002.1"/>
</dbReference>
<dbReference type="Proteomes" id="UP000321085">
    <property type="component" value="Unassembled WGS sequence"/>
</dbReference>
<keyword evidence="3" id="KW-1185">Reference proteome</keyword>
<evidence type="ECO:0000313" key="2">
    <source>
        <dbReference type="EMBL" id="GEO12585.1"/>
    </source>
</evidence>
<dbReference type="OrthoDB" id="9803532at2"/>
<reference evidence="2 3" key="1">
    <citation type="submission" date="2019-07" db="EMBL/GenBank/DDBJ databases">
        <title>Whole genome shotgun sequence of Microvirga aerophila NBRC 106136.</title>
        <authorList>
            <person name="Hosoyama A."/>
            <person name="Uohara A."/>
            <person name="Ohji S."/>
            <person name="Ichikawa N."/>
        </authorList>
    </citation>
    <scope>NUCLEOTIDE SEQUENCE [LARGE SCALE GENOMIC DNA]</scope>
    <source>
        <strain evidence="2 3">NBRC 106136</strain>
    </source>
</reference>
<dbReference type="Pfam" id="PF04168">
    <property type="entry name" value="Alpha-E"/>
    <property type="match status" value="1"/>
</dbReference>
<dbReference type="InterPro" id="IPR051680">
    <property type="entry name" value="ATP-dep_Glu-Cys_Ligase-2"/>
</dbReference>
<organism evidence="2 3">
    <name type="scientific">Microvirga aerophila</name>
    <dbReference type="NCBI Taxonomy" id="670291"/>
    <lineage>
        <taxon>Bacteria</taxon>
        <taxon>Pseudomonadati</taxon>
        <taxon>Pseudomonadota</taxon>
        <taxon>Alphaproteobacteria</taxon>
        <taxon>Hyphomicrobiales</taxon>
        <taxon>Methylobacteriaceae</taxon>
        <taxon>Microvirga</taxon>
    </lineage>
</organism>
<sequence length="316" mass="36501">MLSRDADSLYWLSRYVERAENTARILDVAYRMASMPISYHGVNSNEWESALVTAGSMDQFLEAYGDVEITPERVIEFLAFSETNPSSIQCCFDTARHNARSVRGALTSEMWEAINSAWLDLRRFKAKRIRVEDLPRFLNLVKETSLRYDGSALRTMLRNDAYWFSRLGVYIERADNTARVLDVKYHVLLPQDAEVGGGIDYYQWAAILRSVSALVSYQWVYHQNLRPWLVADLLILREEMPRSLAACYAALSRHLDDIAHRYGTTGNAQRQARASHARLTNRTINDIFQHGLHEFLQDFIHENNRLGHTITNQYLC</sequence>
<dbReference type="PANTHER" id="PTHR34595:SF7">
    <property type="entry name" value="SLL1039 PROTEIN"/>
    <property type="match status" value="1"/>
</dbReference>
<dbReference type="EMBL" id="BJYU01000002">
    <property type="protein sequence ID" value="GEO12585.1"/>
    <property type="molecule type" value="Genomic_DNA"/>
</dbReference>
<dbReference type="InterPro" id="IPR007296">
    <property type="entry name" value="DUF403"/>
</dbReference>
<evidence type="ECO:0000313" key="3">
    <source>
        <dbReference type="Proteomes" id="UP000321085"/>
    </source>
</evidence>
<name>A0A512BKZ0_9HYPH</name>
<dbReference type="AlphaFoldDB" id="A0A512BKZ0"/>
<accession>A0A512BKZ0</accession>